<feature type="transmembrane region" description="Helical" evidence="5">
    <location>
        <begin position="57"/>
        <end position="77"/>
    </location>
</feature>
<evidence type="ECO:0000313" key="7">
    <source>
        <dbReference type="EMBL" id="REE02360.1"/>
    </source>
</evidence>
<evidence type="ECO:0000259" key="6">
    <source>
        <dbReference type="Pfam" id="PF06271"/>
    </source>
</evidence>
<dbReference type="GO" id="GO:0016020">
    <property type="term" value="C:membrane"/>
    <property type="evidence" value="ECO:0007669"/>
    <property type="project" value="UniProtKB-SubCell"/>
</dbReference>
<organism evidence="7 8">
    <name type="scientific">Citricoccus muralis</name>
    <dbReference type="NCBI Taxonomy" id="169134"/>
    <lineage>
        <taxon>Bacteria</taxon>
        <taxon>Bacillati</taxon>
        <taxon>Actinomycetota</taxon>
        <taxon>Actinomycetes</taxon>
        <taxon>Micrococcales</taxon>
        <taxon>Micrococcaceae</taxon>
        <taxon>Citricoccus</taxon>
    </lineage>
</organism>
<dbReference type="RefSeq" id="WP_115930650.1">
    <property type="nucleotide sequence ID" value="NZ_QREH01000001.1"/>
</dbReference>
<keyword evidence="8" id="KW-1185">Reference proteome</keyword>
<feature type="domain" description="RDD" evidence="6">
    <location>
        <begin position="18"/>
        <end position="146"/>
    </location>
</feature>
<dbReference type="Pfam" id="PF06271">
    <property type="entry name" value="RDD"/>
    <property type="match status" value="1"/>
</dbReference>
<proteinExistence type="predicted"/>
<accession>A0A3D9L934</accession>
<keyword evidence="4 5" id="KW-0472">Membrane</keyword>
<dbReference type="Proteomes" id="UP000256727">
    <property type="component" value="Unassembled WGS sequence"/>
</dbReference>
<evidence type="ECO:0000256" key="5">
    <source>
        <dbReference type="SAM" id="Phobius"/>
    </source>
</evidence>
<dbReference type="OrthoDB" id="9787732at2"/>
<evidence type="ECO:0000256" key="3">
    <source>
        <dbReference type="ARBA" id="ARBA00022989"/>
    </source>
</evidence>
<protein>
    <submittedName>
        <fullName evidence="7">Putative RDD family membrane protein YckC</fullName>
    </submittedName>
</protein>
<reference evidence="7 8" key="1">
    <citation type="submission" date="2018-07" db="EMBL/GenBank/DDBJ databases">
        <title>Sequencing the genomes of 1000 actinobacteria strains.</title>
        <authorList>
            <person name="Klenk H.-P."/>
        </authorList>
    </citation>
    <scope>NUCLEOTIDE SEQUENCE [LARGE SCALE GENOMIC DNA]</scope>
    <source>
        <strain evidence="7 8">DSM 14442</strain>
    </source>
</reference>
<feature type="transmembrane region" description="Helical" evidence="5">
    <location>
        <begin position="20"/>
        <end position="45"/>
    </location>
</feature>
<dbReference type="PANTHER" id="PTHR38480">
    <property type="entry name" value="SLR0254 PROTEIN"/>
    <property type="match status" value="1"/>
</dbReference>
<feature type="transmembrane region" description="Helical" evidence="5">
    <location>
        <begin position="112"/>
        <end position="133"/>
    </location>
</feature>
<comment type="subcellular location">
    <subcellularLocation>
        <location evidence="1">Membrane</location>
        <topology evidence="1">Multi-pass membrane protein</topology>
    </subcellularLocation>
</comment>
<name>A0A3D9L934_9MICC</name>
<dbReference type="EMBL" id="QREH01000001">
    <property type="protein sequence ID" value="REE02360.1"/>
    <property type="molecule type" value="Genomic_DNA"/>
</dbReference>
<sequence length="267" mass="28524">MSTTVVTGEAVVLQLRPASFVVRAAGALIDAITLVLVFLAVVWVLAETILEELDPAAAQATVLALVVGMLVGVPLAVETLSRGRSLGKLVFGTRVVRDDGGSIRLRHSLVRVLVGIMELWMTFGSVALIASMLNERGKRLADMVAGSQVVVERQRAVPPPLPGVPESMRPWAEVADVGRLPDALVASVTQFLRNARSVPPTVRQQTAGRLAAKVAPFVSPGPPAGAPVEDFLLAVVAERRNRDFRLLSRQQERADAAAERLHSLPFS</sequence>
<evidence type="ECO:0000256" key="1">
    <source>
        <dbReference type="ARBA" id="ARBA00004141"/>
    </source>
</evidence>
<comment type="caution">
    <text evidence="7">The sequence shown here is derived from an EMBL/GenBank/DDBJ whole genome shotgun (WGS) entry which is preliminary data.</text>
</comment>
<dbReference type="InterPro" id="IPR010432">
    <property type="entry name" value="RDD"/>
</dbReference>
<dbReference type="PANTHER" id="PTHR38480:SF1">
    <property type="entry name" value="SLR0254 PROTEIN"/>
    <property type="match status" value="1"/>
</dbReference>
<gene>
    <name evidence="7" type="ORF">C8E99_0127</name>
</gene>
<evidence type="ECO:0000313" key="8">
    <source>
        <dbReference type="Proteomes" id="UP000256727"/>
    </source>
</evidence>
<evidence type="ECO:0000256" key="4">
    <source>
        <dbReference type="ARBA" id="ARBA00023136"/>
    </source>
</evidence>
<keyword evidence="3 5" id="KW-1133">Transmembrane helix</keyword>
<dbReference type="AlphaFoldDB" id="A0A3D9L934"/>
<keyword evidence="2 5" id="KW-0812">Transmembrane</keyword>
<evidence type="ECO:0000256" key="2">
    <source>
        <dbReference type="ARBA" id="ARBA00022692"/>
    </source>
</evidence>